<proteinExistence type="predicted"/>
<dbReference type="Proteomes" id="UP001500063">
    <property type="component" value="Unassembled WGS sequence"/>
</dbReference>
<protein>
    <recommendedName>
        <fullName evidence="1">DUF7848 domain-containing protein</fullName>
    </recommendedName>
</protein>
<name>A0ABP3GX36_9ACTN</name>
<accession>A0ABP3GX36</accession>
<evidence type="ECO:0000313" key="3">
    <source>
        <dbReference type="Proteomes" id="UP001500063"/>
    </source>
</evidence>
<reference evidence="3" key="1">
    <citation type="journal article" date="2019" name="Int. J. Syst. Evol. Microbiol.">
        <title>The Global Catalogue of Microorganisms (GCM) 10K type strain sequencing project: providing services to taxonomists for standard genome sequencing and annotation.</title>
        <authorList>
            <consortium name="The Broad Institute Genomics Platform"/>
            <consortium name="The Broad Institute Genome Sequencing Center for Infectious Disease"/>
            <person name="Wu L."/>
            <person name="Ma J."/>
        </authorList>
    </citation>
    <scope>NUCLEOTIDE SEQUENCE [LARGE SCALE GENOMIC DNA]</scope>
    <source>
        <strain evidence="3">JCM 4565</strain>
    </source>
</reference>
<evidence type="ECO:0000259" key="1">
    <source>
        <dbReference type="Pfam" id="PF25232"/>
    </source>
</evidence>
<dbReference type="Pfam" id="PF25232">
    <property type="entry name" value="DUF7848"/>
    <property type="match status" value="1"/>
</dbReference>
<keyword evidence="3" id="KW-1185">Reference proteome</keyword>
<dbReference type="InterPro" id="IPR057170">
    <property type="entry name" value="DUF7848"/>
</dbReference>
<gene>
    <name evidence="2" type="ORF">GCM10010319_35310</name>
</gene>
<dbReference type="EMBL" id="BAAABW010000018">
    <property type="protein sequence ID" value="GAA0355066.1"/>
    <property type="molecule type" value="Genomic_DNA"/>
</dbReference>
<organism evidence="2 3">
    <name type="scientific">Streptomyces blastmyceticus</name>
    <dbReference type="NCBI Taxonomy" id="68180"/>
    <lineage>
        <taxon>Bacteria</taxon>
        <taxon>Bacillati</taxon>
        <taxon>Actinomycetota</taxon>
        <taxon>Actinomycetes</taxon>
        <taxon>Kitasatosporales</taxon>
        <taxon>Streptomycetaceae</taxon>
        <taxon>Streptomyces</taxon>
    </lineage>
</organism>
<sequence length="81" mass="8917">MAVRSVFRFVNWVLLLDTSGSPPIFELECISCGTSSEASEAPDGPQEWALKHAGRSGHEMFRAVHTSSFRATRTEVRPSPP</sequence>
<comment type="caution">
    <text evidence="2">The sequence shown here is derived from an EMBL/GenBank/DDBJ whole genome shotgun (WGS) entry which is preliminary data.</text>
</comment>
<evidence type="ECO:0000313" key="2">
    <source>
        <dbReference type="EMBL" id="GAA0355066.1"/>
    </source>
</evidence>
<feature type="domain" description="DUF7848" evidence="1">
    <location>
        <begin position="1"/>
        <end position="74"/>
    </location>
</feature>